<evidence type="ECO:0000313" key="2">
    <source>
        <dbReference type="Proteomes" id="UP000008549"/>
    </source>
</evidence>
<gene>
    <name evidence="1" type="ORF">CBG26440</name>
    <name evidence="1" type="ORF">CBG_26440</name>
</gene>
<dbReference type="AlphaFoldDB" id="B6IEX7"/>
<dbReference type="HOGENOM" id="CLU_2514655_0_0_1"/>
<reference evidence="1 2" key="1">
    <citation type="journal article" date="2003" name="PLoS Biol.">
        <title>The genome sequence of Caenorhabditis briggsae: a platform for comparative genomics.</title>
        <authorList>
            <person name="Stein L.D."/>
            <person name="Bao Z."/>
            <person name="Blasiar D."/>
            <person name="Blumenthal T."/>
            <person name="Brent M.R."/>
            <person name="Chen N."/>
            <person name="Chinwalla A."/>
            <person name="Clarke L."/>
            <person name="Clee C."/>
            <person name="Coghlan A."/>
            <person name="Coulson A."/>
            <person name="D'Eustachio P."/>
            <person name="Fitch D.H."/>
            <person name="Fulton L.A."/>
            <person name="Fulton R.E."/>
            <person name="Griffiths-Jones S."/>
            <person name="Harris T.W."/>
            <person name="Hillier L.W."/>
            <person name="Kamath R."/>
            <person name="Kuwabara P.E."/>
            <person name="Mardis E.R."/>
            <person name="Marra M.A."/>
            <person name="Miner T.L."/>
            <person name="Minx P."/>
            <person name="Mullikin J.C."/>
            <person name="Plumb R.W."/>
            <person name="Rogers J."/>
            <person name="Schein J.E."/>
            <person name="Sohrmann M."/>
            <person name="Spieth J."/>
            <person name="Stajich J.E."/>
            <person name="Wei C."/>
            <person name="Willey D."/>
            <person name="Wilson R.K."/>
            <person name="Durbin R."/>
            <person name="Waterston R.H."/>
        </authorList>
    </citation>
    <scope>NUCLEOTIDE SEQUENCE [LARGE SCALE GENOMIC DNA]</scope>
    <source>
        <strain evidence="1 2">AF16</strain>
    </source>
</reference>
<organism evidence="1 2">
    <name type="scientific">Caenorhabditis briggsae</name>
    <dbReference type="NCBI Taxonomy" id="6238"/>
    <lineage>
        <taxon>Eukaryota</taxon>
        <taxon>Metazoa</taxon>
        <taxon>Ecdysozoa</taxon>
        <taxon>Nematoda</taxon>
        <taxon>Chromadorea</taxon>
        <taxon>Rhabditida</taxon>
        <taxon>Rhabditina</taxon>
        <taxon>Rhabditomorpha</taxon>
        <taxon>Rhabditoidea</taxon>
        <taxon>Rhabditidae</taxon>
        <taxon>Peloderinae</taxon>
        <taxon>Caenorhabditis</taxon>
    </lineage>
</organism>
<dbReference type="InParanoid" id="B6IEX7"/>
<sequence>MERKTVAIYIRLHWLVQGGGGGEIAPAFKFHRFCNQLSFFFVSDNLQSFSVNFFQKFSEKYTSREFAQTLVVGTLRQVALDVTNK</sequence>
<dbReference type="EMBL" id="HE601298">
    <property type="protein sequence ID" value="CAR98457.1"/>
    <property type="molecule type" value="Genomic_DNA"/>
</dbReference>
<proteinExistence type="predicted"/>
<dbReference type="CTD" id="68917918"/>
<name>B6IEX7_CAEBR</name>
<evidence type="ECO:0000313" key="1">
    <source>
        <dbReference type="EMBL" id="CAR98457.1"/>
    </source>
</evidence>
<dbReference type="RefSeq" id="XP_045098030.1">
    <property type="nucleotide sequence ID" value="XM_045235873.1"/>
</dbReference>
<dbReference type="KEGG" id="cbr:CBG_26440"/>
<protein>
    <submittedName>
        <fullName evidence="1">Protein CBG26440</fullName>
    </submittedName>
</protein>
<accession>B6IEX7</accession>
<dbReference type="Proteomes" id="UP000008549">
    <property type="component" value="Unassembled WGS sequence"/>
</dbReference>
<dbReference type="GeneID" id="68917918"/>
<keyword evidence="2" id="KW-1185">Reference proteome</keyword>
<reference evidence="1 2" key="2">
    <citation type="journal article" date="2011" name="PLoS Genet.">
        <title>Caenorhabditis briggsae recombinant inbred line genotypes reveal inter-strain incompatibility and the evolution of recombination.</title>
        <authorList>
            <person name="Ross J.A."/>
            <person name="Koboldt D.C."/>
            <person name="Staisch J.E."/>
            <person name="Chamberlin H.M."/>
            <person name="Gupta B.P."/>
            <person name="Miller R.D."/>
            <person name="Baird S.E."/>
            <person name="Haag E.S."/>
        </authorList>
    </citation>
    <scope>NUCLEOTIDE SEQUENCE [LARGE SCALE GENOMIC DNA]</scope>
    <source>
        <strain evidence="1 2">AF16</strain>
    </source>
</reference>